<proteinExistence type="predicted"/>
<accession>Q6SGL7</accession>
<dbReference type="AlphaFoldDB" id="Q6SGL7"/>
<sequence length="33" mass="3959">MFLSGLLFTYKTHTNNGKNWHLLINFKKGLRHQ</sequence>
<reference evidence="1" key="1">
    <citation type="submission" date="2003-12" db="EMBL/GenBank/DDBJ databases">
        <title>Monterey Bay Coastal Ocean Microbial Observatory environmental clone sequencing.</title>
        <authorList>
            <person name="DeLong E.F."/>
        </authorList>
    </citation>
    <scope>NUCLEOTIDE SEQUENCE</scope>
</reference>
<gene>
    <name evidence="1" type="ORF">MBMO_EBAC080-L32B05.93</name>
</gene>
<organism evidence="1">
    <name type="scientific">uncultured marine bacterium 463</name>
    <dbReference type="NCBI Taxonomy" id="257394"/>
    <lineage>
        <taxon>Bacteria</taxon>
        <taxon>environmental samples</taxon>
    </lineage>
</organism>
<evidence type="ECO:0000313" key="1">
    <source>
        <dbReference type="EMBL" id="AAS07964.1"/>
    </source>
</evidence>
<name>Q6SGL7_9BACT</name>
<dbReference type="EMBL" id="AY458641">
    <property type="protein sequence ID" value="AAS07964.1"/>
    <property type="molecule type" value="Genomic_DNA"/>
</dbReference>
<reference evidence="1" key="2">
    <citation type="submission" date="2004-02" db="EMBL/GenBank/DDBJ databases">
        <authorList>
            <person name="Heidelberg J.F."/>
            <person name="Eisen J.A."/>
            <person name="Nelson W.C."/>
            <person name="DeLong E.F."/>
        </authorList>
    </citation>
    <scope>NUCLEOTIDE SEQUENCE</scope>
</reference>
<protein>
    <submittedName>
        <fullName evidence="1">Uncharacterized protein</fullName>
    </submittedName>
</protein>